<dbReference type="Proteomes" id="UP001626603">
    <property type="component" value="Chromosome"/>
</dbReference>
<accession>A0ABD8A6A4</accession>
<evidence type="ECO:0000313" key="1">
    <source>
        <dbReference type="EMBL" id="WOX55077.1"/>
    </source>
</evidence>
<keyword evidence="2" id="KW-1185">Reference proteome</keyword>
<proteinExistence type="predicted"/>
<evidence type="ECO:0000313" key="2">
    <source>
        <dbReference type="Proteomes" id="UP001626603"/>
    </source>
</evidence>
<dbReference type="AlphaFoldDB" id="A0ABD8A6A4"/>
<reference evidence="1 2" key="1">
    <citation type="submission" date="2023-10" db="EMBL/GenBank/DDBJ databases">
        <title>The complete genome sequence of Methanoculleus palmolei DSM 4273.</title>
        <authorList>
            <person name="Lai S.-J."/>
            <person name="You Y.-T."/>
            <person name="Chen S.-C."/>
        </authorList>
    </citation>
    <scope>NUCLEOTIDE SEQUENCE [LARGE SCALE GENOMIC DNA]</scope>
    <source>
        <strain evidence="1 2">DSM 4273</strain>
    </source>
</reference>
<dbReference type="EMBL" id="CP137641">
    <property type="protein sequence ID" value="WOX55077.1"/>
    <property type="molecule type" value="Genomic_DNA"/>
</dbReference>
<name>A0ABD8A6A4_9EURY</name>
<sequence>MITATRTTKALLTRTRGKTWDVIPGTEEGEFIRVQVVGRHASYYCRRSDLDGRRQQLYLYELTAPQEAV</sequence>
<gene>
    <name evidence="1" type="ORF">R6Y95_06265</name>
</gene>
<organism evidence="1 2">
    <name type="scientific">Methanoculleus palmolei</name>
    <dbReference type="NCBI Taxonomy" id="72612"/>
    <lineage>
        <taxon>Archaea</taxon>
        <taxon>Methanobacteriati</taxon>
        <taxon>Methanobacteriota</taxon>
        <taxon>Stenosarchaea group</taxon>
        <taxon>Methanomicrobia</taxon>
        <taxon>Methanomicrobiales</taxon>
        <taxon>Methanomicrobiaceae</taxon>
        <taxon>Methanoculleus</taxon>
    </lineage>
</organism>
<protein>
    <submittedName>
        <fullName evidence="1">Uncharacterized protein</fullName>
    </submittedName>
</protein>